<dbReference type="GO" id="GO:0043235">
    <property type="term" value="C:receptor complex"/>
    <property type="evidence" value="ECO:0007669"/>
    <property type="project" value="TreeGrafter"/>
</dbReference>
<keyword evidence="7" id="KW-0106">Calcium</keyword>
<keyword evidence="16" id="KW-1185">Reference proteome</keyword>
<keyword evidence="2" id="KW-0245">EGF-like domain</keyword>
<feature type="disulfide bond" evidence="13">
    <location>
        <begin position="435"/>
        <end position="450"/>
    </location>
</feature>
<evidence type="ECO:0000256" key="3">
    <source>
        <dbReference type="ARBA" id="ARBA00022583"/>
    </source>
</evidence>
<dbReference type="InterPro" id="IPR036055">
    <property type="entry name" value="LDL_receptor-like_sf"/>
</dbReference>
<keyword evidence="12" id="KW-0325">Glycoprotein</keyword>
<dbReference type="SMART" id="SM00192">
    <property type="entry name" value="LDLa"/>
    <property type="match status" value="5"/>
</dbReference>
<dbReference type="SUPFAM" id="SSF57424">
    <property type="entry name" value="LDL receptor-like module"/>
    <property type="match status" value="5"/>
</dbReference>
<dbReference type="Gene3D" id="4.10.400.10">
    <property type="entry name" value="Low-density Lipoprotein Receptor"/>
    <property type="match status" value="5"/>
</dbReference>
<dbReference type="EMBL" id="KQ460480">
    <property type="protein sequence ID" value="KPJ14346.1"/>
    <property type="molecule type" value="Genomic_DNA"/>
</dbReference>
<keyword evidence="8" id="KW-1133">Transmembrane helix</keyword>
<evidence type="ECO:0000256" key="10">
    <source>
        <dbReference type="ARBA" id="ARBA00023157"/>
    </source>
</evidence>
<proteinExistence type="predicted"/>
<evidence type="ECO:0000256" key="6">
    <source>
        <dbReference type="ARBA" id="ARBA00022737"/>
    </source>
</evidence>
<feature type="repeat" description="LDL-receptor class B" evidence="14">
    <location>
        <begin position="153"/>
        <end position="195"/>
    </location>
</feature>
<evidence type="ECO:0000256" key="2">
    <source>
        <dbReference type="ARBA" id="ARBA00022536"/>
    </source>
</evidence>
<evidence type="ECO:0000256" key="5">
    <source>
        <dbReference type="ARBA" id="ARBA00022729"/>
    </source>
</evidence>
<comment type="caution">
    <text evidence="13">Lacks conserved residue(s) required for the propagation of feature annotation.</text>
</comment>
<dbReference type="FunFam" id="2.120.10.30:FF:000241">
    <property type="entry name" value="Low-density lipoprotein receptor-related protein 6"/>
    <property type="match status" value="1"/>
</dbReference>
<evidence type="ECO:0000256" key="13">
    <source>
        <dbReference type="PROSITE-ProRule" id="PRU00124"/>
    </source>
</evidence>
<evidence type="ECO:0000256" key="9">
    <source>
        <dbReference type="ARBA" id="ARBA00023136"/>
    </source>
</evidence>
<dbReference type="PROSITE" id="PS50068">
    <property type="entry name" value="LDLRA_2"/>
    <property type="match status" value="5"/>
</dbReference>
<feature type="disulfide bond" evidence="13">
    <location>
        <begin position="380"/>
        <end position="398"/>
    </location>
</feature>
<dbReference type="Gene3D" id="2.120.10.30">
    <property type="entry name" value="TolB, C-terminal domain"/>
    <property type="match status" value="1"/>
</dbReference>
<evidence type="ECO:0000313" key="16">
    <source>
        <dbReference type="Proteomes" id="UP000053240"/>
    </source>
</evidence>
<dbReference type="PROSITE" id="PS01209">
    <property type="entry name" value="LDLRA_1"/>
    <property type="match status" value="2"/>
</dbReference>
<dbReference type="InterPro" id="IPR002172">
    <property type="entry name" value="LDrepeatLR_classA_rpt"/>
</dbReference>
<feature type="disulfide bond" evidence="13">
    <location>
        <begin position="292"/>
        <end position="304"/>
    </location>
</feature>
<dbReference type="PANTHER" id="PTHR22722">
    <property type="entry name" value="LOW-DENSITY LIPOPROTEIN RECEPTOR-RELATED PROTEIN 2-RELATED"/>
    <property type="match status" value="1"/>
</dbReference>
<evidence type="ECO:0000256" key="7">
    <source>
        <dbReference type="ARBA" id="ARBA00022837"/>
    </source>
</evidence>
<organism evidence="15 16">
    <name type="scientific">Papilio machaon</name>
    <name type="common">Old World swallowtail butterfly</name>
    <dbReference type="NCBI Taxonomy" id="76193"/>
    <lineage>
        <taxon>Eukaryota</taxon>
        <taxon>Metazoa</taxon>
        <taxon>Ecdysozoa</taxon>
        <taxon>Arthropoda</taxon>
        <taxon>Hexapoda</taxon>
        <taxon>Insecta</taxon>
        <taxon>Pterygota</taxon>
        <taxon>Neoptera</taxon>
        <taxon>Endopterygota</taxon>
        <taxon>Lepidoptera</taxon>
        <taxon>Glossata</taxon>
        <taxon>Ditrysia</taxon>
        <taxon>Papilionoidea</taxon>
        <taxon>Papilionidae</taxon>
        <taxon>Papilioninae</taxon>
        <taxon>Papilio</taxon>
    </lineage>
</organism>
<reference evidence="15 16" key="1">
    <citation type="journal article" date="2015" name="Nat. Commun.">
        <title>Outbred genome sequencing and CRISPR/Cas9 gene editing in butterflies.</title>
        <authorList>
            <person name="Li X."/>
            <person name="Fan D."/>
            <person name="Zhang W."/>
            <person name="Liu G."/>
            <person name="Zhang L."/>
            <person name="Zhao L."/>
            <person name="Fang X."/>
            <person name="Chen L."/>
            <person name="Dong Y."/>
            <person name="Chen Y."/>
            <person name="Ding Y."/>
            <person name="Zhao R."/>
            <person name="Feng M."/>
            <person name="Zhu Y."/>
            <person name="Feng Y."/>
            <person name="Jiang X."/>
            <person name="Zhu D."/>
            <person name="Xiang H."/>
            <person name="Feng X."/>
            <person name="Li S."/>
            <person name="Wang J."/>
            <person name="Zhang G."/>
            <person name="Kronforst M.R."/>
            <person name="Wang W."/>
        </authorList>
    </citation>
    <scope>NUCLEOTIDE SEQUENCE [LARGE SCALE GENOMIC DNA]</scope>
    <source>
        <strain evidence="15">Ya'a_city_454_Pm</strain>
        <tissue evidence="15">Whole body</tissue>
    </source>
</reference>
<dbReference type="Pfam" id="PF00057">
    <property type="entry name" value="Ldl_recept_a"/>
    <property type="match status" value="5"/>
</dbReference>
<accession>A0A0N1IGE4</accession>
<feature type="disulfide bond" evidence="13">
    <location>
        <begin position="299"/>
        <end position="317"/>
    </location>
</feature>
<feature type="disulfide bond" evidence="13">
    <location>
        <begin position="356"/>
        <end position="371"/>
    </location>
</feature>
<dbReference type="GO" id="GO:0005886">
    <property type="term" value="C:plasma membrane"/>
    <property type="evidence" value="ECO:0007669"/>
    <property type="project" value="TreeGrafter"/>
</dbReference>
<dbReference type="InterPro" id="IPR051221">
    <property type="entry name" value="LDLR-related"/>
</dbReference>
<dbReference type="InParanoid" id="A0A0N1IGE4"/>
<evidence type="ECO:0000313" key="15">
    <source>
        <dbReference type="EMBL" id="KPJ14346.1"/>
    </source>
</evidence>
<keyword evidence="9" id="KW-0472">Membrane</keyword>
<dbReference type="InterPro" id="IPR023415">
    <property type="entry name" value="LDLR_class-A_CS"/>
</dbReference>
<dbReference type="PROSITE" id="PS51120">
    <property type="entry name" value="LDLRB"/>
    <property type="match status" value="2"/>
</dbReference>
<dbReference type="PANTHER" id="PTHR22722:SF5">
    <property type="entry name" value="LOW-DENSITY LIPOPROTEIN RECEPTOR-RELATED PROTEIN 1B"/>
    <property type="match status" value="1"/>
</dbReference>
<protein>
    <submittedName>
        <fullName evidence="15">Low-density lipoprotein receptor-related protein 1</fullName>
    </submittedName>
</protein>
<keyword evidence="5" id="KW-0732">Signal</keyword>
<evidence type="ECO:0000256" key="14">
    <source>
        <dbReference type="PROSITE-ProRule" id="PRU00461"/>
    </source>
</evidence>
<dbReference type="InterPro" id="IPR000033">
    <property type="entry name" value="LDLR_classB_rpt"/>
</dbReference>
<dbReference type="Proteomes" id="UP000053240">
    <property type="component" value="Unassembled WGS sequence"/>
</dbReference>
<dbReference type="SMART" id="SM00135">
    <property type="entry name" value="LY"/>
    <property type="match status" value="4"/>
</dbReference>
<feature type="disulfide bond" evidence="13">
    <location>
        <begin position="373"/>
        <end position="385"/>
    </location>
</feature>
<evidence type="ECO:0000256" key="8">
    <source>
        <dbReference type="ARBA" id="ARBA00022989"/>
    </source>
</evidence>
<feature type="repeat" description="LDL-receptor class B" evidence="14">
    <location>
        <begin position="108"/>
        <end position="152"/>
    </location>
</feature>
<feature type="disulfide bond" evidence="13">
    <location>
        <begin position="392"/>
        <end position="407"/>
    </location>
</feature>
<dbReference type="PRINTS" id="PR00261">
    <property type="entry name" value="LDLRECEPTOR"/>
</dbReference>
<keyword evidence="3" id="KW-0254">Endocytosis</keyword>
<dbReference type="InterPro" id="IPR011042">
    <property type="entry name" value="6-blade_b-propeller_TolB-like"/>
</dbReference>
<dbReference type="SUPFAM" id="SSF63825">
    <property type="entry name" value="YWTD domain"/>
    <property type="match status" value="1"/>
</dbReference>
<sequence>MRNVIALAYEYSESRLFYSDIQRGSINTVHFNGSGHEVLLEQVGAVEGMVFARARGALYWTSAAGVRGADVAQVRTAPRHRRAALVRDVLRLPAGERPRGLDFDPCQQRLYWTNWNQSHPSIQRALVGGLALQSIISTDILMPNGLALDHSARRLYWADARLDKIERAHYDGSHRHVVTRSEAKHPFAVAVGGGWVFWSDWVARAVLRADKRAGGARALRRHLPRPMALVVVAPQHQTCEKDPCSILNGGCAELCSVSAEGEVRCACGAGRELARDGLACSGVGVGVGRAACAVGEFACAEGGCVPLDLVCDGVPHCSDGQDASDEDLYYCTSRTCEAGWVACGTGGRCVARSAQCDGRADCDDGADELGCDCPPTHIKCDDGMCVPVSGRCDGVVQCADASDERGCASASCAALGTRALRCGGAQACYLPDWRCDGVADCPDGDDEAHCFTESTESGVTETPEEARAAGECGEEQWECGGRGRGRGEAGAEVECIRGRGGAEVECIPLAWRCDGRADCSDGSDETQPWVILDIFCSWLCQ</sequence>
<keyword evidence="10 13" id="KW-1015">Disulfide bond</keyword>
<dbReference type="GO" id="GO:0005041">
    <property type="term" value="F:low-density lipoprotein particle receptor activity"/>
    <property type="evidence" value="ECO:0007669"/>
    <property type="project" value="TreeGrafter"/>
</dbReference>
<evidence type="ECO:0000256" key="1">
    <source>
        <dbReference type="ARBA" id="ARBA00004167"/>
    </source>
</evidence>
<gene>
    <name evidence="15" type="ORF">RR48_01947</name>
</gene>
<evidence type="ECO:0000256" key="12">
    <source>
        <dbReference type="ARBA" id="ARBA00023180"/>
    </source>
</evidence>
<keyword evidence="4" id="KW-0812">Transmembrane</keyword>
<keyword evidence="11 15" id="KW-0675">Receptor</keyword>
<dbReference type="CDD" id="cd00112">
    <property type="entry name" value="LDLa"/>
    <property type="match status" value="5"/>
</dbReference>
<evidence type="ECO:0000256" key="4">
    <source>
        <dbReference type="ARBA" id="ARBA00022692"/>
    </source>
</evidence>
<comment type="subcellular location">
    <subcellularLocation>
        <location evidence="1">Membrane</location>
        <topology evidence="1">Single-pass membrane protein</topology>
    </subcellularLocation>
</comment>
<evidence type="ECO:0000256" key="11">
    <source>
        <dbReference type="ARBA" id="ARBA00023170"/>
    </source>
</evidence>
<keyword evidence="15" id="KW-0449">Lipoprotein</keyword>
<dbReference type="Pfam" id="PF00058">
    <property type="entry name" value="Ldl_recept_b"/>
    <property type="match status" value="2"/>
</dbReference>
<dbReference type="STRING" id="76193.A0A0N1IGE4"/>
<name>A0A0N1IGE4_PAPMA</name>
<dbReference type="AlphaFoldDB" id="A0A0N1IGE4"/>
<dbReference type="GO" id="GO:0006897">
    <property type="term" value="P:endocytosis"/>
    <property type="evidence" value="ECO:0007669"/>
    <property type="project" value="UniProtKB-KW"/>
</dbReference>
<keyword evidence="6" id="KW-0677">Repeat</keyword>